<organism evidence="1 2">
    <name type="scientific">Paucilactobacillus suebicus DSM 5007 = KCTC 3549</name>
    <dbReference type="NCBI Taxonomy" id="1423807"/>
    <lineage>
        <taxon>Bacteria</taxon>
        <taxon>Bacillati</taxon>
        <taxon>Bacillota</taxon>
        <taxon>Bacilli</taxon>
        <taxon>Lactobacillales</taxon>
        <taxon>Lactobacillaceae</taxon>
        <taxon>Paucilactobacillus</taxon>
    </lineage>
</organism>
<gene>
    <name evidence="1" type="ORF">FD16_GL002452</name>
</gene>
<name>A0A0R1W8R0_9LACO</name>
<sequence>MQTINSLNSAVDLFFPTDQFDQWPKKLEYQLNLGITDAEVRVYRAFMQVLTGSDFLSKTQIQQARDVAYKYIDKDIENYNDLFYDQFIDDMKHAINTDQAETDGVGNKPMGYGPVLEAFSTGYQFGFTQMVKHVSNEYMDFNRTQFSDNKLKEIQAAAFDYTDQQWNHVWKDGFAQIAVLKNLLGVF</sequence>
<dbReference type="RefSeq" id="WP_056938533.1">
    <property type="nucleotide sequence ID" value="NZ_AZGF01000009.1"/>
</dbReference>
<protein>
    <submittedName>
        <fullName evidence="1">Uncharacterized protein</fullName>
    </submittedName>
</protein>
<dbReference type="PATRIC" id="fig|1423807.3.peg.2533"/>
<accession>A0A0R1W8R0</accession>
<dbReference type="AlphaFoldDB" id="A0A0R1W8R0"/>
<evidence type="ECO:0000313" key="1">
    <source>
        <dbReference type="EMBL" id="KRM12267.1"/>
    </source>
</evidence>
<evidence type="ECO:0000313" key="2">
    <source>
        <dbReference type="Proteomes" id="UP000051820"/>
    </source>
</evidence>
<dbReference type="EMBL" id="AZGF01000009">
    <property type="protein sequence ID" value="KRM12267.1"/>
    <property type="molecule type" value="Genomic_DNA"/>
</dbReference>
<keyword evidence="2" id="KW-1185">Reference proteome</keyword>
<proteinExistence type="predicted"/>
<dbReference type="Proteomes" id="UP000051820">
    <property type="component" value="Unassembled WGS sequence"/>
</dbReference>
<reference evidence="1 2" key="1">
    <citation type="journal article" date="2015" name="Genome Announc.">
        <title>Expanding the biotechnology potential of lactobacilli through comparative genomics of 213 strains and associated genera.</title>
        <authorList>
            <person name="Sun Z."/>
            <person name="Harris H.M."/>
            <person name="McCann A."/>
            <person name="Guo C."/>
            <person name="Argimon S."/>
            <person name="Zhang W."/>
            <person name="Yang X."/>
            <person name="Jeffery I.B."/>
            <person name="Cooney J.C."/>
            <person name="Kagawa T.F."/>
            <person name="Liu W."/>
            <person name="Song Y."/>
            <person name="Salvetti E."/>
            <person name="Wrobel A."/>
            <person name="Rasinkangas P."/>
            <person name="Parkhill J."/>
            <person name="Rea M.C."/>
            <person name="O'Sullivan O."/>
            <person name="Ritari J."/>
            <person name="Douillard F.P."/>
            <person name="Paul Ross R."/>
            <person name="Yang R."/>
            <person name="Briner A.E."/>
            <person name="Felis G.E."/>
            <person name="de Vos W.M."/>
            <person name="Barrangou R."/>
            <person name="Klaenhammer T.R."/>
            <person name="Caufield P.W."/>
            <person name="Cui Y."/>
            <person name="Zhang H."/>
            <person name="O'Toole P.W."/>
        </authorList>
    </citation>
    <scope>NUCLEOTIDE SEQUENCE [LARGE SCALE GENOMIC DNA]</scope>
    <source>
        <strain evidence="1 2">DSM 5007</strain>
    </source>
</reference>
<comment type="caution">
    <text evidence="1">The sequence shown here is derived from an EMBL/GenBank/DDBJ whole genome shotgun (WGS) entry which is preliminary data.</text>
</comment>